<protein>
    <submittedName>
        <fullName evidence="5">AraC family transcriptional regulator</fullName>
    </submittedName>
</protein>
<dbReference type="InterPro" id="IPR009057">
    <property type="entry name" value="Homeodomain-like_sf"/>
</dbReference>
<evidence type="ECO:0000256" key="2">
    <source>
        <dbReference type="ARBA" id="ARBA00023125"/>
    </source>
</evidence>
<dbReference type="SUPFAM" id="SSF46689">
    <property type="entry name" value="Homeodomain-like"/>
    <property type="match status" value="2"/>
</dbReference>
<dbReference type="Proteomes" id="UP000663802">
    <property type="component" value="Unassembled WGS sequence"/>
</dbReference>
<dbReference type="SUPFAM" id="SSF55136">
    <property type="entry name" value="Probable bacterial effector-binding domain"/>
    <property type="match status" value="1"/>
</dbReference>
<dbReference type="PROSITE" id="PS00041">
    <property type="entry name" value="HTH_ARAC_FAMILY_1"/>
    <property type="match status" value="1"/>
</dbReference>
<reference evidence="5 6" key="1">
    <citation type="journal article" date="2021" name="Int. J. Syst. Evol. Microbiol.">
        <title>Clostridium zeae sp. nov., isolated from corn silage.</title>
        <authorList>
            <person name="Kobayashi H."/>
            <person name="Tanizawa Y."/>
            <person name="Yagura M."/>
            <person name="Sakamoto M."/>
            <person name="Ohkuma M."/>
            <person name="Tohno M."/>
        </authorList>
    </citation>
    <scope>NUCLEOTIDE SEQUENCE [LARGE SCALE GENOMIC DNA]</scope>
    <source>
        <strain evidence="5 6">CSC2</strain>
    </source>
</reference>
<organism evidence="5 6">
    <name type="scientific">Clostridium zeae</name>
    <dbReference type="NCBI Taxonomy" id="2759022"/>
    <lineage>
        <taxon>Bacteria</taxon>
        <taxon>Bacillati</taxon>
        <taxon>Bacillota</taxon>
        <taxon>Clostridia</taxon>
        <taxon>Eubacteriales</taxon>
        <taxon>Clostridiaceae</taxon>
        <taxon>Clostridium</taxon>
    </lineage>
</organism>
<dbReference type="PRINTS" id="PR00032">
    <property type="entry name" value="HTHARAC"/>
</dbReference>
<dbReference type="SMART" id="SM00342">
    <property type="entry name" value="HTH_ARAC"/>
    <property type="match status" value="1"/>
</dbReference>
<sequence length="297" mass="34015">MNYKDAMALCIEFIEKNIKNELSPEIIANECGYSTFHFSRVFNINKGMTLMEYVKRRRLSLAAKDLFNGNKIIDIALEYGFQTHNGFSKAFKKEFGFSPTQYLKRMDSYLGKKSILKFGGYYMNPIIIEKSAFKVAGYGIKTNITNGNYTKDVASFWINYDGENLESKMYKILNPPKHGEVGLCIPSSKDNGEATYMLGVIVDDFNDVTDDMITVEVPEATYAVFTTPPANTGTEAEDNEFANMIKQTWKYIFEEWFQESGYAFDETKLDFEYYDERCHPTIGAVMDIYVPVLKKSV</sequence>
<keyword evidence="1" id="KW-0805">Transcription regulation</keyword>
<dbReference type="EMBL" id="BMBA01000004">
    <property type="protein sequence ID" value="GFZ33051.1"/>
    <property type="molecule type" value="Genomic_DNA"/>
</dbReference>
<dbReference type="RefSeq" id="WP_206871296.1">
    <property type="nucleotide sequence ID" value="NZ_BMBA01000004.1"/>
</dbReference>
<evidence type="ECO:0000313" key="6">
    <source>
        <dbReference type="Proteomes" id="UP000663802"/>
    </source>
</evidence>
<dbReference type="Gene3D" id="3.20.80.10">
    <property type="entry name" value="Regulatory factor, effector binding domain"/>
    <property type="match status" value="1"/>
</dbReference>
<name>A0ABQ1EEF9_9CLOT</name>
<evidence type="ECO:0000256" key="3">
    <source>
        <dbReference type="ARBA" id="ARBA00023163"/>
    </source>
</evidence>
<dbReference type="InterPro" id="IPR029441">
    <property type="entry name" value="Cass2"/>
</dbReference>
<dbReference type="InterPro" id="IPR018062">
    <property type="entry name" value="HTH_AraC-typ_CS"/>
</dbReference>
<dbReference type="Pfam" id="PF12833">
    <property type="entry name" value="HTH_18"/>
    <property type="match status" value="1"/>
</dbReference>
<gene>
    <name evidence="5" type="ORF">CSC2_35770</name>
</gene>
<keyword evidence="6" id="KW-1185">Reference proteome</keyword>
<dbReference type="InterPro" id="IPR020449">
    <property type="entry name" value="Tscrpt_reg_AraC-type_HTH"/>
</dbReference>
<evidence type="ECO:0000313" key="5">
    <source>
        <dbReference type="EMBL" id="GFZ33051.1"/>
    </source>
</evidence>
<dbReference type="InterPro" id="IPR010499">
    <property type="entry name" value="AraC_E-bd"/>
</dbReference>
<dbReference type="InterPro" id="IPR018060">
    <property type="entry name" value="HTH_AraC"/>
</dbReference>
<feature type="domain" description="HTH araC/xylS-type" evidence="4">
    <location>
        <begin position="8"/>
        <end position="105"/>
    </location>
</feature>
<dbReference type="PANTHER" id="PTHR43068">
    <property type="entry name" value="SLR1854 PROTEIN"/>
    <property type="match status" value="1"/>
</dbReference>
<comment type="caution">
    <text evidence="5">The sequence shown here is derived from an EMBL/GenBank/DDBJ whole genome shotgun (WGS) entry which is preliminary data.</text>
</comment>
<dbReference type="SMART" id="SM00871">
    <property type="entry name" value="AraC_E_bind"/>
    <property type="match status" value="1"/>
</dbReference>
<dbReference type="InterPro" id="IPR011256">
    <property type="entry name" value="Reg_factor_effector_dom_sf"/>
</dbReference>
<keyword evidence="3" id="KW-0804">Transcription</keyword>
<dbReference type="PANTHER" id="PTHR43068:SF1">
    <property type="entry name" value="SLR1854 PROTEIN"/>
    <property type="match status" value="1"/>
</dbReference>
<dbReference type="Pfam" id="PF14526">
    <property type="entry name" value="Cass2"/>
    <property type="match status" value="1"/>
</dbReference>
<proteinExistence type="predicted"/>
<dbReference type="Gene3D" id="1.10.10.60">
    <property type="entry name" value="Homeodomain-like"/>
    <property type="match status" value="2"/>
</dbReference>
<dbReference type="PROSITE" id="PS01124">
    <property type="entry name" value="HTH_ARAC_FAMILY_2"/>
    <property type="match status" value="1"/>
</dbReference>
<accession>A0ABQ1EEF9</accession>
<evidence type="ECO:0000256" key="1">
    <source>
        <dbReference type="ARBA" id="ARBA00023015"/>
    </source>
</evidence>
<keyword evidence="2" id="KW-0238">DNA-binding</keyword>
<evidence type="ECO:0000259" key="4">
    <source>
        <dbReference type="PROSITE" id="PS01124"/>
    </source>
</evidence>